<evidence type="ECO:0000313" key="3">
    <source>
        <dbReference type="Proteomes" id="UP000319976"/>
    </source>
</evidence>
<dbReference type="AlphaFoldDB" id="A0A517T9R9"/>
<dbReference type="Pfam" id="PF01841">
    <property type="entry name" value="Transglut_core"/>
    <property type="match status" value="1"/>
</dbReference>
<dbReference type="Proteomes" id="UP000319976">
    <property type="component" value="Chromosome"/>
</dbReference>
<dbReference type="EMBL" id="CP036316">
    <property type="protein sequence ID" value="QDT65099.1"/>
    <property type="molecule type" value="Genomic_DNA"/>
</dbReference>
<protein>
    <recommendedName>
        <fullName evidence="1">Transglutaminase-like domain-containing protein</fullName>
    </recommendedName>
</protein>
<dbReference type="RefSeq" id="WP_145262823.1">
    <property type="nucleotide sequence ID" value="NZ_CP036316.1"/>
</dbReference>
<evidence type="ECO:0000313" key="2">
    <source>
        <dbReference type="EMBL" id="QDT65099.1"/>
    </source>
</evidence>
<proteinExistence type="predicted"/>
<keyword evidence="3" id="KW-1185">Reference proteome</keyword>
<dbReference type="PANTHER" id="PTHR33490:SF7">
    <property type="entry name" value="BLR2979 PROTEIN"/>
    <property type="match status" value="1"/>
</dbReference>
<dbReference type="Gene3D" id="3.10.620.30">
    <property type="match status" value="1"/>
</dbReference>
<dbReference type="InterPro" id="IPR002931">
    <property type="entry name" value="Transglutaminase-like"/>
</dbReference>
<dbReference type="SUPFAM" id="SSF54001">
    <property type="entry name" value="Cysteine proteinases"/>
    <property type="match status" value="1"/>
</dbReference>
<organism evidence="2 3">
    <name type="scientific">Calycomorphotria hydatis</name>
    <dbReference type="NCBI Taxonomy" id="2528027"/>
    <lineage>
        <taxon>Bacteria</taxon>
        <taxon>Pseudomonadati</taxon>
        <taxon>Planctomycetota</taxon>
        <taxon>Planctomycetia</taxon>
        <taxon>Planctomycetales</taxon>
        <taxon>Planctomycetaceae</taxon>
        <taxon>Calycomorphotria</taxon>
    </lineage>
</organism>
<dbReference type="Pfam" id="PF08379">
    <property type="entry name" value="Bact_transglu_N"/>
    <property type="match status" value="1"/>
</dbReference>
<sequence length="301" mass="33915">MRYRITHRTEYGYSEAVPICHNALRLTPRDLPNQHRESFVFKINPEPSILSSRIDTFGNEVTYFSIEYGYTKMRIETVSVMDRRPSPKIDADTSAPWESVVAKIREGELKRKLEVVQFRYDSPLVTTFDEMREYALVSFTPGRPIVAAAKDLMSRIYTDFKYDTQATTVETSVQEAFALKKGVCQDLAHIMIGCFRSLGLASRYVSGYLRTIPAEGKDRLIGADASHAWASLYCDNLGWFDLDPTNDVVPSEDHITLIWGRDYQDVTPVRGLYVGGGQHTMGVSVDVAPLDELPALKPSVA</sequence>
<accession>A0A517T9R9</accession>
<dbReference type="InterPro" id="IPR013589">
    <property type="entry name" value="Bac_transglu_N"/>
</dbReference>
<feature type="domain" description="Transglutaminase-like" evidence="1">
    <location>
        <begin position="176"/>
        <end position="246"/>
    </location>
</feature>
<gene>
    <name evidence="2" type="ORF">V22_23450</name>
</gene>
<dbReference type="InterPro" id="IPR038765">
    <property type="entry name" value="Papain-like_cys_pep_sf"/>
</dbReference>
<dbReference type="SMART" id="SM00460">
    <property type="entry name" value="TGc"/>
    <property type="match status" value="1"/>
</dbReference>
<reference evidence="2 3" key="1">
    <citation type="submission" date="2019-02" db="EMBL/GenBank/DDBJ databases">
        <title>Deep-cultivation of Planctomycetes and their phenomic and genomic characterization uncovers novel biology.</title>
        <authorList>
            <person name="Wiegand S."/>
            <person name="Jogler M."/>
            <person name="Boedeker C."/>
            <person name="Pinto D."/>
            <person name="Vollmers J."/>
            <person name="Rivas-Marin E."/>
            <person name="Kohn T."/>
            <person name="Peeters S.H."/>
            <person name="Heuer A."/>
            <person name="Rast P."/>
            <person name="Oberbeckmann S."/>
            <person name="Bunk B."/>
            <person name="Jeske O."/>
            <person name="Meyerdierks A."/>
            <person name="Storesund J.E."/>
            <person name="Kallscheuer N."/>
            <person name="Luecker S."/>
            <person name="Lage O.M."/>
            <person name="Pohl T."/>
            <person name="Merkel B.J."/>
            <person name="Hornburger P."/>
            <person name="Mueller R.-W."/>
            <person name="Bruemmer F."/>
            <person name="Labrenz M."/>
            <person name="Spormann A.M."/>
            <person name="Op den Camp H."/>
            <person name="Overmann J."/>
            <person name="Amann R."/>
            <person name="Jetten M.S.M."/>
            <person name="Mascher T."/>
            <person name="Medema M.H."/>
            <person name="Devos D.P."/>
            <person name="Kaster A.-K."/>
            <person name="Ovreas L."/>
            <person name="Rohde M."/>
            <person name="Galperin M.Y."/>
            <person name="Jogler C."/>
        </authorList>
    </citation>
    <scope>NUCLEOTIDE SEQUENCE [LARGE SCALE GENOMIC DNA]</scope>
    <source>
        <strain evidence="2 3">V22</strain>
    </source>
</reference>
<dbReference type="PANTHER" id="PTHR33490">
    <property type="entry name" value="BLR5614 PROTEIN-RELATED"/>
    <property type="match status" value="1"/>
</dbReference>
<dbReference type="OrthoDB" id="9787782at2"/>
<name>A0A517T9R9_9PLAN</name>
<dbReference type="KEGG" id="chya:V22_23450"/>
<evidence type="ECO:0000259" key="1">
    <source>
        <dbReference type="SMART" id="SM00460"/>
    </source>
</evidence>